<sequence length="172" mass="18591">MTTEMTNEQRNEANFETTTPESTPSANYNGGKTKTDFIGENGETTLKIETTTANWIKTAIESVKESIESYERVEATSEETTDTEPTVATETIIPETTAATETIIPETTAATETIIPETTAATETIIPETTAATETIIPEASKGSLLDSYKEEEELKLLKSTVTPGQESTSII</sequence>
<keyword evidence="2" id="KW-1185">Reference proteome</keyword>
<accession>A0A914DK04</accession>
<feature type="compositionally biased region" description="Polar residues" evidence="1">
    <location>
        <begin position="14"/>
        <end position="32"/>
    </location>
</feature>
<protein>
    <submittedName>
        <fullName evidence="3">Uncharacterized protein</fullName>
    </submittedName>
</protein>
<evidence type="ECO:0000313" key="2">
    <source>
        <dbReference type="Proteomes" id="UP000887540"/>
    </source>
</evidence>
<dbReference type="WBParaSite" id="ACRNAN_scaffold26906.g27671.t1">
    <property type="protein sequence ID" value="ACRNAN_scaffold26906.g27671.t1"/>
    <property type="gene ID" value="ACRNAN_scaffold26906.g27671"/>
</dbReference>
<proteinExistence type="predicted"/>
<reference evidence="3" key="1">
    <citation type="submission" date="2022-11" db="UniProtKB">
        <authorList>
            <consortium name="WormBaseParasite"/>
        </authorList>
    </citation>
    <scope>IDENTIFICATION</scope>
</reference>
<feature type="compositionally biased region" description="Low complexity" evidence="1">
    <location>
        <begin position="83"/>
        <end position="101"/>
    </location>
</feature>
<dbReference type="AlphaFoldDB" id="A0A914DK04"/>
<feature type="region of interest" description="Disordered" evidence="1">
    <location>
        <begin position="1"/>
        <end position="38"/>
    </location>
</feature>
<feature type="region of interest" description="Disordered" evidence="1">
    <location>
        <begin position="71"/>
        <end position="101"/>
    </location>
</feature>
<dbReference type="Proteomes" id="UP000887540">
    <property type="component" value="Unplaced"/>
</dbReference>
<organism evidence="2 3">
    <name type="scientific">Acrobeloides nanus</name>
    <dbReference type="NCBI Taxonomy" id="290746"/>
    <lineage>
        <taxon>Eukaryota</taxon>
        <taxon>Metazoa</taxon>
        <taxon>Ecdysozoa</taxon>
        <taxon>Nematoda</taxon>
        <taxon>Chromadorea</taxon>
        <taxon>Rhabditida</taxon>
        <taxon>Tylenchina</taxon>
        <taxon>Cephalobomorpha</taxon>
        <taxon>Cephaloboidea</taxon>
        <taxon>Cephalobidae</taxon>
        <taxon>Acrobeloides</taxon>
    </lineage>
</organism>
<name>A0A914DK04_9BILA</name>
<evidence type="ECO:0000313" key="3">
    <source>
        <dbReference type="WBParaSite" id="ACRNAN_scaffold26906.g27671.t1"/>
    </source>
</evidence>
<evidence type="ECO:0000256" key="1">
    <source>
        <dbReference type="SAM" id="MobiDB-lite"/>
    </source>
</evidence>